<sequence>MSQNGGDANQAWSVFLDPADPAPQGQRDIPVTLTDGSTGYYATGNYAANGLLAWGKKSSVKSLEEWPAPAILFAERPQACHTANGEVIHNLWGVGFYSPNMPAFAALTPTDPPGLQSTGQIAPATGGQFRIGRADGVPQSADFPAPIQFLRSGQPCDPRLPGTPHRTGMPTAMSDGSVRVFAREVDPGVFWSACAGPPPAP</sequence>
<dbReference type="Proteomes" id="UP001272242">
    <property type="component" value="Unassembled WGS sequence"/>
</dbReference>
<evidence type="ECO:0000313" key="1">
    <source>
        <dbReference type="EMBL" id="MDY3559326.1"/>
    </source>
</evidence>
<gene>
    <name evidence="1" type="ORF">R5W23_000317</name>
</gene>
<reference evidence="2" key="1">
    <citation type="journal article" date="2023" name="Mar. Drugs">
        <title>Gemmata algarum, a Novel Planctomycete Isolated from an Algal Mat, Displays Antimicrobial Activity.</title>
        <authorList>
            <person name="Kumar G."/>
            <person name="Kallscheuer N."/>
            <person name="Kashif M."/>
            <person name="Ahamad S."/>
            <person name="Jagadeeshwari U."/>
            <person name="Pannikurungottu S."/>
            <person name="Haufschild T."/>
            <person name="Kabuu M."/>
            <person name="Sasikala C."/>
            <person name="Jogler C."/>
            <person name="Ramana C."/>
        </authorList>
    </citation>
    <scope>NUCLEOTIDE SEQUENCE [LARGE SCALE GENOMIC DNA]</scope>
    <source>
        <strain evidence="2">JC673</strain>
    </source>
</reference>
<keyword evidence="2" id="KW-1185">Reference proteome</keyword>
<organism evidence="1 2">
    <name type="scientific">Gemmata algarum</name>
    <dbReference type="NCBI Taxonomy" id="2975278"/>
    <lineage>
        <taxon>Bacteria</taxon>
        <taxon>Pseudomonadati</taxon>
        <taxon>Planctomycetota</taxon>
        <taxon>Planctomycetia</taxon>
        <taxon>Gemmatales</taxon>
        <taxon>Gemmataceae</taxon>
        <taxon>Gemmata</taxon>
    </lineage>
</organism>
<comment type="caution">
    <text evidence="1">The sequence shown here is derived from an EMBL/GenBank/DDBJ whole genome shotgun (WGS) entry which is preliminary data.</text>
</comment>
<dbReference type="RefSeq" id="WP_320686114.1">
    <property type="nucleotide sequence ID" value="NZ_JAXBLV010000110.1"/>
</dbReference>
<proteinExistence type="predicted"/>
<accession>A0ABU5EVL1</accession>
<name>A0ABU5EVL1_9BACT</name>
<evidence type="ECO:0008006" key="3">
    <source>
        <dbReference type="Google" id="ProtNLM"/>
    </source>
</evidence>
<dbReference type="EMBL" id="JAXBLV010000110">
    <property type="protein sequence ID" value="MDY3559326.1"/>
    <property type="molecule type" value="Genomic_DNA"/>
</dbReference>
<evidence type="ECO:0000313" key="2">
    <source>
        <dbReference type="Proteomes" id="UP001272242"/>
    </source>
</evidence>
<protein>
    <recommendedName>
        <fullName evidence="3">DUF1559 domain-containing protein</fullName>
    </recommendedName>
</protein>